<name>A0AAW4N895_9BACT</name>
<evidence type="ECO:0000313" key="3">
    <source>
        <dbReference type="Proteomes" id="UP001196316"/>
    </source>
</evidence>
<feature type="region of interest" description="Disordered" evidence="1">
    <location>
        <begin position="1"/>
        <end position="49"/>
    </location>
</feature>
<dbReference type="AlphaFoldDB" id="A0AAW4N895"/>
<comment type="caution">
    <text evidence="2">The sequence shown here is derived from an EMBL/GenBank/DDBJ whole genome shotgun (WGS) entry which is preliminary data.</text>
</comment>
<dbReference type="Proteomes" id="UP001196316">
    <property type="component" value="Unassembled WGS sequence"/>
</dbReference>
<organism evidence="2 3">
    <name type="scientific">Segatella copri</name>
    <dbReference type="NCBI Taxonomy" id="165179"/>
    <lineage>
        <taxon>Bacteria</taxon>
        <taxon>Pseudomonadati</taxon>
        <taxon>Bacteroidota</taxon>
        <taxon>Bacteroidia</taxon>
        <taxon>Bacteroidales</taxon>
        <taxon>Prevotellaceae</taxon>
        <taxon>Segatella</taxon>
    </lineage>
</organism>
<proteinExistence type="predicted"/>
<dbReference type="EMBL" id="JAHOEP010000005">
    <property type="protein sequence ID" value="MBV3407330.1"/>
    <property type="molecule type" value="Genomic_DNA"/>
</dbReference>
<evidence type="ECO:0000256" key="1">
    <source>
        <dbReference type="SAM" id="MobiDB-lite"/>
    </source>
</evidence>
<protein>
    <submittedName>
        <fullName evidence="2">Uncharacterized protein</fullName>
    </submittedName>
</protein>
<reference evidence="2" key="1">
    <citation type="submission" date="2021-06" db="EMBL/GenBank/DDBJ databases">
        <title>Collection of gut derived symbiotic bacterial strains cultured from healthy donors.</title>
        <authorList>
            <person name="Lin H."/>
            <person name="Littmann E."/>
            <person name="Pamer E.G."/>
        </authorList>
    </citation>
    <scope>NUCLEOTIDE SEQUENCE</scope>
    <source>
        <strain evidence="2">MSK.21.60</strain>
    </source>
</reference>
<feature type="compositionally biased region" description="Basic and acidic residues" evidence="1">
    <location>
        <begin position="18"/>
        <end position="32"/>
    </location>
</feature>
<gene>
    <name evidence="2" type="ORF">KSW80_02715</name>
</gene>
<accession>A0AAW4N895</accession>
<dbReference type="RefSeq" id="WP_217326146.1">
    <property type="nucleotide sequence ID" value="NZ_JAHOEK010000005.1"/>
</dbReference>
<sequence length="110" mass="12623">MDNNKLDALFSGLTGAHENQEKPVEQTKKQEKSQQVNARAKQKEHEMKNHEERFCTIVNSETLKKIRIIANREGLAIKDVVDAAFDKAISSYERKHGKIEEIKKSAKDLF</sequence>
<evidence type="ECO:0000313" key="2">
    <source>
        <dbReference type="EMBL" id="MBV3407330.1"/>
    </source>
</evidence>